<reference evidence="14" key="1">
    <citation type="submission" date="2015-01" db="EMBL/GenBank/DDBJ databases">
        <title>The Genome Sequence of Cryptococcus gattii CA1280.</title>
        <authorList>
            <consortium name="The Broad Institute Genomics Platform"/>
            <person name="Cuomo C."/>
            <person name="Litvintseva A."/>
            <person name="Chen Y."/>
            <person name="Heitman J."/>
            <person name="Sun S."/>
            <person name="Springer D."/>
            <person name="Dromer F."/>
            <person name="Young S."/>
            <person name="Zeng Q."/>
            <person name="Gargeya S."/>
            <person name="Abouelleil A."/>
            <person name="Alvarado L."/>
            <person name="Chapman S.B."/>
            <person name="Gainer-Dewar J."/>
            <person name="Goldberg J."/>
            <person name="Griggs A."/>
            <person name="Gujja S."/>
            <person name="Hansen M."/>
            <person name="Howarth C."/>
            <person name="Imamovic A."/>
            <person name="Larimer J."/>
            <person name="Murphy C."/>
            <person name="Naylor J."/>
            <person name="Pearson M."/>
            <person name="Priest M."/>
            <person name="Roberts A."/>
            <person name="Saif S."/>
            <person name="Shea T."/>
            <person name="Sykes S."/>
            <person name="Wortman J."/>
            <person name="Nusbaum C."/>
            <person name="Birren B."/>
        </authorList>
    </citation>
    <scope>NUCLEOTIDE SEQUENCE [LARGE SCALE GENOMIC DNA]</scope>
    <source>
        <strain evidence="14">CA1280</strain>
    </source>
</reference>
<feature type="compositionally biased region" description="Basic residues" evidence="12">
    <location>
        <begin position="1"/>
        <end position="14"/>
    </location>
</feature>
<feature type="binding site" evidence="9">
    <location>
        <position position="438"/>
    </location>
    <ligand>
        <name>Zn(2+)</name>
        <dbReference type="ChEBI" id="CHEBI:29105"/>
        <label>1</label>
    </ligand>
</feature>
<feature type="binding site" evidence="9">
    <location>
        <position position="476"/>
    </location>
    <ligand>
        <name>Zn(2+)</name>
        <dbReference type="ChEBI" id="CHEBI:29105"/>
        <label>2</label>
    </ligand>
</feature>
<keyword evidence="5 9" id="KW-0862">Zinc</keyword>
<dbReference type="PROSITE" id="PS01359">
    <property type="entry name" value="ZF_PHD_1"/>
    <property type="match status" value="1"/>
</dbReference>
<comment type="subcellular location">
    <subcellularLocation>
        <location evidence="1 11">Nucleus</location>
    </subcellularLocation>
</comment>
<dbReference type="GO" id="GO:0006325">
    <property type="term" value="P:chromatin organization"/>
    <property type="evidence" value="ECO:0007669"/>
    <property type="project" value="UniProtKB-KW"/>
</dbReference>
<feature type="site" description="Histone H3K4me3 binding" evidence="8">
    <location>
        <position position="435"/>
    </location>
</feature>
<feature type="binding site" evidence="9">
    <location>
        <position position="449"/>
    </location>
    <ligand>
        <name>Zn(2+)</name>
        <dbReference type="ChEBI" id="CHEBI:29105"/>
        <label>2</label>
    </ligand>
</feature>
<feature type="region of interest" description="Disordered" evidence="12">
    <location>
        <begin position="348"/>
        <end position="426"/>
    </location>
</feature>
<dbReference type="AlphaFoldDB" id="A0A0D0TRB5"/>
<dbReference type="PANTHER" id="PTHR10333:SF42">
    <property type="entry name" value="INHIBITOR OF GROWTH PROTEIN 5"/>
    <property type="match status" value="1"/>
</dbReference>
<dbReference type="HOGENOM" id="CLU_031900_8_0_1"/>
<feature type="binding site" evidence="9">
    <location>
        <position position="463"/>
    </location>
    <ligand>
        <name>Zn(2+)</name>
        <dbReference type="ChEBI" id="CHEBI:29105"/>
        <label>1</label>
    </ligand>
</feature>
<organism evidence="14">
    <name type="scientific">Cryptococcus bacillisporus CA1280</name>
    <dbReference type="NCBI Taxonomy" id="1296109"/>
    <lineage>
        <taxon>Eukaryota</taxon>
        <taxon>Fungi</taxon>
        <taxon>Dikarya</taxon>
        <taxon>Basidiomycota</taxon>
        <taxon>Agaricomycotina</taxon>
        <taxon>Tremellomycetes</taxon>
        <taxon>Tremellales</taxon>
        <taxon>Cryptococcaceae</taxon>
        <taxon>Cryptococcus</taxon>
        <taxon>Cryptococcus gattii species complex</taxon>
    </lineage>
</organism>
<evidence type="ECO:0000256" key="9">
    <source>
        <dbReference type="PIRSR" id="PIRSR628651-51"/>
    </source>
</evidence>
<evidence type="ECO:0000256" key="5">
    <source>
        <dbReference type="ARBA" id="ARBA00022833"/>
    </source>
</evidence>
<dbReference type="CDD" id="cd15505">
    <property type="entry name" value="PHD_ING"/>
    <property type="match status" value="1"/>
</dbReference>
<evidence type="ECO:0000256" key="6">
    <source>
        <dbReference type="ARBA" id="ARBA00022853"/>
    </source>
</evidence>
<feature type="binding site" evidence="9">
    <location>
        <position position="479"/>
    </location>
    <ligand>
        <name>Zn(2+)</name>
        <dbReference type="ChEBI" id="CHEBI:29105"/>
        <label>2</label>
    </ligand>
</feature>
<evidence type="ECO:0000256" key="3">
    <source>
        <dbReference type="ARBA" id="ARBA00022723"/>
    </source>
</evidence>
<keyword evidence="4 10" id="KW-0863">Zinc-finger</keyword>
<feature type="binding site" evidence="9">
    <location>
        <position position="436"/>
    </location>
    <ligand>
        <name>Zn(2+)</name>
        <dbReference type="ChEBI" id="CHEBI:29105"/>
        <label>1</label>
    </ligand>
</feature>
<evidence type="ECO:0000259" key="13">
    <source>
        <dbReference type="PROSITE" id="PS50016"/>
    </source>
</evidence>
<feature type="compositionally biased region" description="Basic and acidic residues" evidence="12">
    <location>
        <begin position="32"/>
        <end position="44"/>
    </location>
</feature>
<dbReference type="GO" id="GO:0005634">
    <property type="term" value="C:nucleus"/>
    <property type="evidence" value="ECO:0007669"/>
    <property type="project" value="UniProtKB-SubCell"/>
</dbReference>
<dbReference type="SMART" id="SM01408">
    <property type="entry name" value="ING"/>
    <property type="match status" value="1"/>
</dbReference>
<feature type="compositionally biased region" description="Basic residues" evidence="12">
    <location>
        <begin position="395"/>
        <end position="406"/>
    </location>
</feature>
<dbReference type="EMBL" id="KN847975">
    <property type="protein sequence ID" value="KIR49247.1"/>
    <property type="molecule type" value="Genomic_DNA"/>
</dbReference>
<dbReference type="Gene3D" id="3.30.40.10">
    <property type="entry name" value="Zinc/RING finger domain, C3HC4 (zinc finger)"/>
    <property type="match status" value="1"/>
</dbReference>
<keyword evidence="3 9" id="KW-0479">Metal-binding</keyword>
<comment type="domain">
    <text evidence="11">The PHD-type zinc finger mediates the binding to H3K4me3.</text>
</comment>
<protein>
    <recommendedName>
        <fullName evidence="11">Chromatin modification-related protein</fullName>
    </recommendedName>
</protein>
<sequence length="506" mass="54305">MSRLPPAKRARRSTRAISSISEQPEAGPSRSVNDESPTKLDRGKGKAKATIAQAQEKQGKQSEGEKDTTEELEAWQDFAADHYETVEQLPLELHRNFRLLRELDDGALAQMDTLKKLIRAYVSGRIALEQPRSSSTPPKEAAFENSNREEDIIDAEMAEETLPLHGIPEEGEGIVIPTSGTAAEPENAAEPSLDPSLTNEKQREPGIPLADGAGGLIISCVPEPQRETPARAKFPPLSSSPIAQPSGAFKNDVQNIDSLAQTAAPREHSSSTPLKASRPPGPHSLLPEISRLVREIVRTSDEKVAVAIGAYNAVDRHIRALDSALTAQEASILLGLRPSTLPSNAVDEALDQEGGTGKTGTGQVLDGRSRGQGIGDVGGEGEDGEVTLGMGGGGSRRKGKKRKGKPKQSESQGENEEVKAEEHWNIPPDPNEPRYCYCNRVSFGEMIGCDNDECPLEWFHLPCIGLENPPTGKWLCDLCKPKTNGQGTGTSAGAARKGRVSGGRKR</sequence>
<proteinExistence type="inferred from homology"/>
<comment type="subunit">
    <text evidence="11">Component of an histone acetyltransferase complex. Interacts with H3K4me3 and to a lesser extent with H3K4me2.</text>
</comment>
<evidence type="ECO:0000256" key="2">
    <source>
        <dbReference type="ARBA" id="ARBA00010210"/>
    </source>
</evidence>
<feature type="site" description="Histone H3K4me3 binding" evidence="8">
    <location>
        <position position="450"/>
    </location>
</feature>
<evidence type="ECO:0000256" key="10">
    <source>
        <dbReference type="PROSITE-ProRule" id="PRU00146"/>
    </source>
</evidence>
<dbReference type="InterPro" id="IPR001965">
    <property type="entry name" value="Znf_PHD"/>
</dbReference>
<feature type="domain" description="PHD-type" evidence="13">
    <location>
        <begin position="433"/>
        <end position="482"/>
    </location>
</feature>
<dbReference type="Gene3D" id="6.10.140.1740">
    <property type="match status" value="2"/>
</dbReference>
<keyword evidence="7 11" id="KW-0539">Nucleus</keyword>
<dbReference type="GO" id="GO:0000785">
    <property type="term" value="C:chromatin"/>
    <property type="evidence" value="ECO:0007669"/>
    <property type="project" value="UniProtKB-ARBA"/>
</dbReference>
<feature type="region of interest" description="Disordered" evidence="12">
    <location>
        <begin position="262"/>
        <end position="286"/>
    </location>
</feature>
<dbReference type="Pfam" id="PF12998">
    <property type="entry name" value="ING"/>
    <property type="match status" value="2"/>
</dbReference>
<feature type="site" description="Histone H3K4me3 binding" evidence="8">
    <location>
        <position position="458"/>
    </location>
</feature>
<evidence type="ECO:0000313" key="14">
    <source>
        <dbReference type="EMBL" id="KIR49247.1"/>
    </source>
</evidence>
<dbReference type="InterPro" id="IPR019786">
    <property type="entry name" value="Zinc_finger_PHD-type_CS"/>
</dbReference>
<dbReference type="SMART" id="SM00249">
    <property type="entry name" value="PHD"/>
    <property type="match status" value="1"/>
</dbReference>
<dbReference type="FunFam" id="3.30.40.10:FF:000016">
    <property type="entry name" value="Inhibitor of growth protein"/>
    <property type="match status" value="1"/>
</dbReference>
<accession>A0A0D0TRB5</accession>
<dbReference type="OrthoDB" id="5411773at2759"/>
<feature type="region of interest" description="Disordered" evidence="12">
    <location>
        <begin position="483"/>
        <end position="506"/>
    </location>
</feature>
<dbReference type="SUPFAM" id="SSF57903">
    <property type="entry name" value="FYVE/PHD zinc finger"/>
    <property type="match status" value="1"/>
</dbReference>
<keyword evidence="6 11" id="KW-0156">Chromatin regulator</keyword>
<feature type="region of interest" description="Disordered" evidence="12">
    <location>
        <begin position="182"/>
        <end position="211"/>
    </location>
</feature>
<name>A0A0D0TRB5_CRYGA</name>
<comment type="function">
    <text evidence="11">Component of an histone acetyltransferase complex.</text>
</comment>
<feature type="compositionally biased region" description="Basic and acidic residues" evidence="12">
    <location>
        <begin position="57"/>
        <end position="69"/>
    </location>
</feature>
<feature type="binding site" evidence="9">
    <location>
        <position position="454"/>
    </location>
    <ligand>
        <name>Zn(2+)</name>
        <dbReference type="ChEBI" id="CHEBI:29105"/>
        <label>2</label>
    </ligand>
</feature>
<evidence type="ECO:0000256" key="4">
    <source>
        <dbReference type="ARBA" id="ARBA00022771"/>
    </source>
</evidence>
<feature type="binding site" evidence="9">
    <location>
        <position position="460"/>
    </location>
    <ligand>
        <name>Zn(2+)</name>
        <dbReference type="ChEBI" id="CHEBI:29105"/>
        <label>1</label>
    </ligand>
</feature>
<evidence type="ECO:0000256" key="7">
    <source>
        <dbReference type="ARBA" id="ARBA00023242"/>
    </source>
</evidence>
<evidence type="ECO:0000256" key="1">
    <source>
        <dbReference type="ARBA" id="ARBA00004123"/>
    </source>
</evidence>
<dbReference type="GO" id="GO:0008270">
    <property type="term" value="F:zinc ion binding"/>
    <property type="evidence" value="ECO:0007669"/>
    <property type="project" value="UniProtKB-KW"/>
</dbReference>
<feature type="region of interest" description="Disordered" evidence="12">
    <location>
        <begin position="227"/>
        <end position="249"/>
    </location>
</feature>
<dbReference type="InterPro" id="IPR019787">
    <property type="entry name" value="Znf_PHD-finger"/>
</dbReference>
<feature type="site" description="Histone H3K4me3 binding" evidence="8">
    <location>
        <position position="446"/>
    </location>
</feature>
<dbReference type="InterPro" id="IPR024610">
    <property type="entry name" value="ING_N_histone-binding"/>
</dbReference>
<feature type="region of interest" description="Disordered" evidence="12">
    <location>
        <begin position="1"/>
        <end position="71"/>
    </location>
</feature>
<comment type="similarity">
    <text evidence="2 11">Belongs to the ING family.</text>
</comment>
<evidence type="ECO:0000256" key="12">
    <source>
        <dbReference type="SAM" id="MobiDB-lite"/>
    </source>
</evidence>
<dbReference type="GO" id="GO:0006355">
    <property type="term" value="P:regulation of DNA-templated transcription"/>
    <property type="evidence" value="ECO:0007669"/>
    <property type="project" value="TreeGrafter"/>
</dbReference>
<evidence type="ECO:0000256" key="8">
    <source>
        <dbReference type="PIRSR" id="PIRSR628651-50"/>
    </source>
</evidence>
<dbReference type="InterPro" id="IPR013083">
    <property type="entry name" value="Znf_RING/FYVE/PHD"/>
</dbReference>
<dbReference type="InterPro" id="IPR011011">
    <property type="entry name" value="Znf_FYVE_PHD"/>
</dbReference>
<evidence type="ECO:0000256" key="11">
    <source>
        <dbReference type="RuleBase" id="RU361213"/>
    </source>
</evidence>
<dbReference type="PANTHER" id="PTHR10333">
    <property type="entry name" value="INHIBITOR OF GROWTH PROTEIN"/>
    <property type="match status" value="1"/>
</dbReference>
<dbReference type="PROSITE" id="PS50016">
    <property type="entry name" value="ZF_PHD_2"/>
    <property type="match status" value="1"/>
</dbReference>
<dbReference type="InterPro" id="IPR028651">
    <property type="entry name" value="ING_fam"/>
</dbReference>
<feature type="compositionally biased region" description="Basic residues" evidence="12">
    <location>
        <begin position="496"/>
        <end position="506"/>
    </location>
</feature>
<gene>
    <name evidence="14" type="ORF">I312_01400</name>
</gene>